<reference evidence="1 2" key="1">
    <citation type="journal article" date="2015" name="J. Microbiol.">
        <title>Sphingosinicella ginsenosidimutans sp. nov., with ginsenoside converting activity.</title>
        <authorList>
            <person name="Kim J.K."/>
            <person name="Kang M.S."/>
            <person name="Park S.C."/>
            <person name="Kim K.M."/>
            <person name="Choi K."/>
            <person name="Yoon M.H."/>
            <person name="Im W.T."/>
        </authorList>
    </citation>
    <scope>NUCLEOTIDE SEQUENCE [LARGE SCALE GENOMIC DNA]</scope>
    <source>
        <strain evidence="1 2">BS-11</strain>
    </source>
</reference>
<dbReference type="AlphaFoldDB" id="A0A5C6TWU2"/>
<dbReference type="Gene3D" id="1.25.10.10">
    <property type="entry name" value="Leucine-rich Repeat Variant"/>
    <property type="match status" value="1"/>
</dbReference>
<proteinExistence type="predicted"/>
<dbReference type="OrthoDB" id="7447021at2"/>
<dbReference type="RefSeq" id="WP_147043788.1">
    <property type="nucleotide sequence ID" value="NZ_BAABIR010000001.1"/>
</dbReference>
<dbReference type="InterPro" id="IPR011989">
    <property type="entry name" value="ARM-like"/>
</dbReference>
<sequence>MSDLDREISAMGARSPAALIAATRRFLDRRDDIDLLLREMIATSRIDPFFQPPFQPITNELQTGLLIYNHPDLSIALSVMSVDALAAKKVAGGGIGSINFTGYDLMMRFIDSGDATFSFWEAPEIDDTFTAAGAGTCRRLGARRIADGEELLIDGRRQSFVIEHAARDIVYFQAVIRAGAAPVTVEYDAGTLGFLGASSTDEAASRIQMMASLLRAMEREDALPVLEAALDDAQFHTRWHLMREMLALDAAFALPLLKRMAALDPNPDVKAAAGQVLVHFFPDDTKPGSEEAVQCPA</sequence>
<gene>
    <name evidence="1" type="ORF">FRZ32_12310</name>
</gene>
<dbReference type="Proteomes" id="UP000321249">
    <property type="component" value="Unassembled WGS sequence"/>
</dbReference>
<dbReference type="InterPro" id="IPR016024">
    <property type="entry name" value="ARM-type_fold"/>
</dbReference>
<evidence type="ECO:0000313" key="2">
    <source>
        <dbReference type="Proteomes" id="UP000321249"/>
    </source>
</evidence>
<accession>A0A5C6TWU2</accession>
<protein>
    <submittedName>
        <fullName evidence="1">HEAT repeat domain-containing protein</fullName>
    </submittedName>
</protein>
<comment type="caution">
    <text evidence="1">The sequence shown here is derived from an EMBL/GenBank/DDBJ whole genome shotgun (WGS) entry which is preliminary data.</text>
</comment>
<evidence type="ECO:0000313" key="1">
    <source>
        <dbReference type="EMBL" id="TXC64365.1"/>
    </source>
</evidence>
<dbReference type="EMBL" id="VOQQ01000001">
    <property type="protein sequence ID" value="TXC64365.1"/>
    <property type="molecule type" value="Genomic_DNA"/>
</dbReference>
<keyword evidence="2" id="KW-1185">Reference proteome</keyword>
<organism evidence="1 2">
    <name type="scientific">Allosphingosinicella ginsenosidimutans</name>
    <dbReference type="NCBI Taxonomy" id="1176539"/>
    <lineage>
        <taxon>Bacteria</taxon>
        <taxon>Pseudomonadati</taxon>
        <taxon>Pseudomonadota</taxon>
        <taxon>Alphaproteobacteria</taxon>
        <taxon>Sphingomonadales</taxon>
        <taxon>Sphingomonadaceae</taxon>
        <taxon>Allosphingosinicella</taxon>
    </lineage>
</organism>
<name>A0A5C6TWU2_9SPHN</name>
<dbReference type="SUPFAM" id="SSF48371">
    <property type="entry name" value="ARM repeat"/>
    <property type="match status" value="1"/>
</dbReference>